<name>L0K3P7_9EURY</name>
<organism evidence="1 2">
    <name type="scientific">Natronococcus occultus SP4</name>
    <dbReference type="NCBI Taxonomy" id="694430"/>
    <lineage>
        <taxon>Archaea</taxon>
        <taxon>Methanobacteriati</taxon>
        <taxon>Methanobacteriota</taxon>
        <taxon>Stenosarchaea group</taxon>
        <taxon>Halobacteria</taxon>
        <taxon>Halobacteriales</taxon>
        <taxon>Natrialbaceae</taxon>
        <taxon>Natronococcus</taxon>
    </lineage>
</organism>
<reference evidence="1 2" key="1">
    <citation type="submission" date="2012-11" db="EMBL/GenBank/DDBJ databases">
        <title>FINISHED of Natronococcus occultus SP4, DSM 3396.</title>
        <authorList>
            <consortium name="DOE Joint Genome Institute"/>
            <person name="Eisen J."/>
            <person name="Huntemann M."/>
            <person name="Wei C.-L."/>
            <person name="Han J."/>
            <person name="Detter J.C."/>
            <person name="Han C."/>
            <person name="Tapia R."/>
            <person name="Chen A."/>
            <person name="Kyrpides N."/>
            <person name="Mavromatis K."/>
            <person name="Markowitz V."/>
            <person name="Szeto E."/>
            <person name="Ivanova N."/>
            <person name="Mikhailova N."/>
            <person name="Ovchinnikova G."/>
            <person name="Pagani I."/>
            <person name="Pati A."/>
            <person name="Goodwin L."/>
            <person name="Nordberg H.P."/>
            <person name="Cantor M.N."/>
            <person name="Hua S.X."/>
            <person name="Woyke T."/>
            <person name="Eisen J."/>
            <person name="Klenk H.-P."/>
            <person name="Klenk H.-P."/>
        </authorList>
    </citation>
    <scope>NUCLEOTIDE SEQUENCE [LARGE SCALE GENOMIC DNA]</scope>
    <source>
        <strain evidence="1 2">SP4</strain>
    </source>
</reference>
<dbReference type="EMBL" id="CP003929">
    <property type="protein sequence ID" value="AGB38728.1"/>
    <property type="molecule type" value="Genomic_DNA"/>
</dbReference>
<gene>
    <name evidence="1" type="ORF">Natoc_2973</name>
</gene>
<dbReference type="STRING" id="694430.Natoc_2973"/>
<dbReference type="HOGENOM" id="CLU_216664_0_0_2"/>
<accession>L0K3P7</accession>
<dbReference type="GeneID" id="54763888"/>
<dbReference type="eggNOG" id="arCOG10717">
    <property type="taxonomic scope" value="Archaea"/>
</dbReference>
<dbReference type="RefSeq" id="WP_015322167.1">
    <property type="nucleotide sequence ID" value="NC_019974.1"/>
</dbReference>
<dbReference type="AlphaFoldDB" id="L0K3P7"/>
<dbReference type="OrthoDB" id="160758at2157"/>
<proteinExistence type="predicted"/>
<evidence type="ECO:0000313" key="1">
    <source>
        <dbReference type="EMBL" id="AGB38728.1"/>
    </source>
</evidence>
<keyword evidence="2" id="KW-1185">Reference proteome</keyword>
<evidence type="ECO:0000313" key="2">
    <source>
        <dbReference type="Proteomes" id="UP000010878"/>
    </source>
</evidence>
<dbReference type="Proteomes" id="UP000010878">
    <property type="component" value="Chromosome"/>
</dbReference>
<protein>
    <submittedName>
        <fullName evidence="1">Uncharacterized protein</fullName>
    </submittedName>
</protein>
<dbReference type="KEGG" id="nou:Natoc_2973"/>
<sequence length="45" mass="5194">MDETERRDPITNVPVERAELDVYLAGTPTLSGIEFLERCLSMLRR</sequence>